<dbReference type="Gene3D" id="1.25.10.10">
    <property type="entry name" value="Leucine-rich Repeat Variant"/>
    <property type="match status" value="1"/>
</dbReference>
<organism evidence="2">
    <name type="scientific">Haptolina ericina</name>
    <dbReference type="NCBI Taxonomy" id="156174"/>
    <lineage>
        <taxon>Eukaryota</taxon>
        <taxon>Haptista</taxon>
        <taxon>Haptophyta</taxon>
        <taxon>Prymnesiophyceae</taxon>
        <taxon>Prymnesiales</taxon>
        <taxon>Prymnesiaceae</taxon>
        <taxon>Haptolina</taxon>
    </lineage>
</organism>
<dbReference type="InterPro" id="IPR016024">
    <property type="entry name" value="ARM-type_fold"/>
</dbReference>
<protein>
    <submittedName>
        <fullName evidence="2">Uncharacterized protein</fullName>
    </submittedName>
</protein>
<sequence length="278" mass="29722">MGVGGGDGSPSCFIATLVSADSLSVDRITAAHRLNARFAGCSSQAEAEQLALEVSQSNVCEALVQLLTDGDTLCEIVVFLMINLSVHTDCAERLCHGGLLPVLVAMLRTDDEFFRQHGLALLSILSEHRVLVLQLLRAGVCKLICALTSKLPSHDMHWALEIGEGILGSPTSLRPVHSQQMTRAFDTLRKRVEAGEIRLEPRDTRRLSRVWGLLRVTCTAVVQTAPQGAQPPKAAAPIPLLSGVGDASLRPPHGALFPTMQPHAAKPLPSTGTPVAWS</sequence>
<dbReference type="InterPro" id="IPR011989">
    <property type="entry name" value="ARM-like"/>
</dbReference>
<dbReference type="EMBL" id="HBHX01047978">
    <property type="protein sequence ID" value="CAE0127386.1"/>
    <property type="molecule type" value="Transcribed_RNA"/>
</dbReference>
<reference evidence="2" key="1">
    <citation type="submission" date="2021-01" db="EMBL/GenBank/DDBJ databases">
        <authorList>
            <person name="Corre E."/>
            <person name="Pelletier E."/>
            <person name="Niang G."/>
            <person name="Scheremetjew M."/>
            <person name="Finn R."/>
            <person name="Kale V."/>
            <person name="Holt S."/>
            <person name="Cochrane G."/>
            <person name="Meng A."/>
            <person name="Brown T."/>
            <person name="Cohen L."/>
        </authorList>
    </citation>
    <scope>NUCLEOTIDE SEQUENCE</scope>
    <source>
        <strain evidence="2">CCMP281</strain>
    </source>
</reference>
<dbReference type="AlphaFoldDB" id="A0A7S3B7P1"/>
<gene>
    <name evidence="2" type="ORF">HERI1096_LOCUS26586</name>
</gene>
<dbReference type="SUPFAM" id="SSF48371">
    <property type="entry name" value="ARM repeat"/>
    <property type="match status" value="1"/>
</dbReference>
<evidence type="ECO:0000256" key="1">
    <source>
        <dbReference type="SAM" id="MobiDB-lite"/>
    </source>
</evidence>
<feature type="region of interest" description="Disordered" evidence="1">
    <location>
        <begin position="252"/>
        <end position="278"/>
    </location>
</feature>
<proteinExistence type="predicted"/>
<accession>A0A7S3B7P1</accession>
<name>A0A7S3B7P1_9EUKA</name>
<evidence type="ECO:0000313" key="2">
    <source>
        <dbReference type="EMBL" id="CAE0127386.1"/>
    </source>
</evidence>